<evidence type="ECO:0000256" key="2">
    <source>
        <dbReference type="ARBA" id="ARBA00009045"/>
    </source>
</evidence>
<comment type="caution">
    <text evidence="8">The sequence shown here is derived from an EMBL/GenBank/DDBJ whole genome shotgun (WGS) entry which is preliminary data.</text>
</comment>
<dbReference type="InterPro" id="IPR002610">
    <property type="entry name" value="Peptidase_S54_rhomboid-like"/>
</dbReference>
<sequence>MANIHRLGDNNDQQNNYQNLGGNGRQQMISIFGGIDADPRGENFFDMLKKSFCPRLKLISFTTIVSAVIIILYITMLGVGGINKHDRFLSVYEKTLNDFGGNDPDDVKSNYEIFRWVTSLILVGDFYNLVLAIFMILICYSILEATQGLNLTLIVFFGAGACGALFGDLCNICKYRTYSETFACIYACVGFLIGYIILYWKKLDSLGEMKCAVVCFVAIVVIFVMIFTFGSGQNNFYDNFGELGGFLGGLFIAMSLVQVPQSGEFEAICRKVGYGFLGVQVGLSIILLYSLSCS</sequence>
<evidence type="ECO:0000256" key="6">
    <source>
        <dbReference type="RuleBase" id="RU362115"/>
    </source>
</evidence>
<organism evidence="8 9">
    <name type="scientific">Paramecium octaurelia</name>
    <dbReference type="NCBI Taxonomy" id="43137"/>
    <lineage>
        <taxon>Eukaryota</taxon>
        <taxon>Sar</taxon>
        <taxon>Alveolata</taxon>
        <taxon>Ciliophora</taxon>
        <taxon>Intramacronucleata</taxon>
        <taxon>Oligohymenophorea</taxon>
        <taxon>Peniculida</taxon>
        <taxon>Parameciidae</taxon>
        <taxon>Paramecium</taxon>
    </lineage>
</organism>
<dbReference type="OMA" id="ELALIWH"/>
<keyword evidence="6" id="KW-1133">Transmembrane helix</keyword>
<dbReference type="GO" id="GO:0016020">
    <property type="term" value="C:membrane"/>
    <property type="evidence" value="ECO:0007669"/>
    <property type="project" value="UniProtKB-SubCell"/>
</dbReference>
<dbReference type="GO" id="GO:0006508">
    <property type="term" value="P:proteolysis"/>
    <property type="evidence" value="ECO:0007669"/>
    <property type="project" value="UniProtKB-KW"/>
</dbReference>
<accession>A0A8S1SFP7</accession>
<comment type="subcellular location">
    <subcellularLocation>
        <location evidence="6">Membrane</location>
        <topology evidence="6">Multi-pass membrane protein</topology>
    </subcellularLocation>
</comment>
<proteinExistence type="inferred from homology"/>
<evidence type="ECO:0000259" key="7">
    <source>
        <dbReference type="Pfam" id="PF01694"/>
    </source>
</evidence>
<feature type="transmembrane region" description="Helical" evidence="6">
    <location>
        <begin position="113"/>
        <end position="137"/>
    </location>
</feature>
<feature type="transmembrane region" description="Helical" evidence="6">
    <location>
        <begin position="272"/>
        <end position="291"/>
    </location>
</feature>
<dbReference type="EC" id="3.4.21.105" evidence="6"/>
<protein>
    <recommendedName>
        <fullName evidence="6">Rhomboid-like protease</fullName>
        <ecNumber evidence="6">3.4.21.105</ecNumber>
    </recommendedName>
</protein>
<feature type="transmembrane region" description="Helical" evidence="6">
    <location>
        <begin position="58"/>
        <end position="82"/>
    </location>
</feature>
<evidence type="ECO:0000256" key="1">
    <source>
        <dbReference type="ARBA" id="ARBA00000156"/>
    </source>
</evidence>
<feature type="transmembrane region" description="Helical" evidence="6">
    <location>
        <begin position="243"/>
        <end position="260"/>
    </location>
</feature>
<dbReference type="Pfam" id="PF01694">
    <property type="entry name" value="Rhomboid"/>
    <property type="match status" value="1"/>
</dbReference>
<dbReference type="EMBL" id="CAJJDP010000009">
    <property type="protein sequence ID" value="CAD8139185.1"/>
    <property type="molecule type" value="Genomic_DNA"/>
</dbReference>
<dbReference type="AlphaFoldDB" id="A0A8S1SFP7"/>
<name>A0A8S1SFP7_PAROT</name>
<dbReference type="GO" id="GO:0004252">
    <property type="term" value="F:serine-type endopeptidase activity"/>
    <property type="evidence" value="ECO:0007669"/>
    <property type="project" value="InterPro"/>
</dbReference>
<feature type="transmembrane region" description="Helical" evidence="6">
    <location>
        <begin position="178"/>
        <end position="200"/>
    </location>
</feature>
<comment type="catalytic activity">
    <reaction evidence="1 6">
        <text>Cleaves type-1 transmembrane domains using a catalytic dyad composed of serine and histidine that are contributed by different transmembrane domains.</text>
        <dbReference type="EC" id="3.4.21.105"/>
    </reaction>
</comment>
<feature type="transmembrane region" description="Helical" evidence="6">
    <location>
        <begin position="212"/>
        <end position="231"/>
    </location>
</feature>
<reference evidence="8" key="1">
    <citation type="submission" date="2021-01" db="EMBL/GenBank/DDBJ databases">
        <authorList>
            <consortium name="Genoscope - CEA"/>
            <person name="William W."/>
        </authorList>
    </citation>
    <scope>NUCLEOTIDE SEQUENCE</scope>
</reference>
<keyword evidence="5 6" id="KW-0720">Serine protease</keyword>
<feature type="transmembrane region" description="Helical" evidence="6">
    <location>
        <begin position="149"/>
        <end position="166"/>
    </location>
</feature>
<keyword evidence="6" id="KW-0812">Transmembrane</keyword>
<evidence type="ECO:0000313" key="9">
    <source>
        <dbReference type="Proteomes" id="UP000683925"/>
    </source>
</evidence>
<keyword evidence="6" id="KW-0472">Membrane</keyword>
<keyword evidence="4 6" id="KW-0378">Hydrolase</keyword>
<dbReference type="InterPro" id="IPR022764">
    <property type="entry name" value="Peptidase_S54_rhomboid_dom"/>
</dbReference>
<gene>
    <name evidence="8" type="ORF">POCTA_138.1.T0100268</name>
</gene>
<dbReference type="OrthoDB" id="306161at2759"/>
<feature type="domain" description="Peptidase S54 rhomboid" evidence="7">
    <location>
        <begin position="112"/>
        <end position="257"/>
    </location>
</feature>
<evidence type="ECO:0000256" key="3">
    <source>
        <dbReference type="ARBA" id="ARBA00022670"/>
    </source>
</evidence>
<evidence type="ECO:0000256" key="4">
    <source>
        <dbReference type="ARBA" id="ARBA00022801"/>
    </source>
</evidence>
<comment type="similarity">
    <text evidence="2 6">Belongs to the peptidase S54 family.</text>
</comment>
<evidence type="ECO:0000313" key="8">
    <source>
        <dbReference type="EMBL" id="CAD8139185.1"/>
    </source>
</evidence>
<comment type="function">
    <text evidence="6">Serine protease involved in intramembrane proteolysis.</text>
</comment>
<dbReference type="PANTHER" id="PTHR22936">
    <property type="entry name" value="RHOMBOID-RELATED"/>
    <property type="match status" value="1"/>
</dbReference>
<dbReference type="PANTHER" id="PTHR22936:SF69">
    <property type="entry name" value="RHOMBOID-LIKE PROTEIN"/>
    <property type="match status" value="1"/>
</dbReference>
<dbReference type="Proteomes" id="UP000683925">
    <property type="component" value="Unassembled WGS sequence"/>
</dbReference>
<evidence type="ECO:0000256" key="5">
    <source>
        <dbReference type="ARBA" id="ARBA00022825"/>
    </source>
</evidence>
<keyword evidence="3 6" id="KW-0645">Protease</keyword>
<keyword evidence="9" id="KW-1185">Reference proteome</keyword>